<reference evidence="1" key="1">
    <citation type="submission" date="2020-09" db="EMBL/GenBank/DDBJ databases">
        <title>A novel bacterium of genus Paenibacillus, isolated from South China Sea.</title>
        <authorList>
            <person name="Huang H."/>
            <person name="Mo K."/>
            <person name="Hu Y."/>
        </authorList>
    </citation>
    <scope>NUCLEOTIDE SEQUENCE</scope>
    <source>
        <strain evidence="1">IB182493</strain>
    </source>
</reference>
<protein>
    <recommendedName>
        <fullName evidence="3">ATP-dependent DNA helicase PcrA</fullName>
    </recommendedName>
</protein>
<evidence type="ECO:0008006" key="3">
    <source>
        <dbReference type="Google" id="ProtNLM"/>
    </source>
</evidence>
<evidence type="ECO:0000313" key="1">
    <source>
        <dbReference type="EMBL" id="MBD2872986.1"/>
    </source>
</evidence>
<evidence type="ECO:0000313" key="2">
    <source>
        <dbReference type="Proteomes" id="UP000632125"/>
    </source>
</evidence>
<accession>A0A927H8Q2</accession>
<keyword evidence="2" id="KW-1185">Reference proteome</keyword>
<sequence length="74" mass="7427">LQDAARAAQGAAAAADGAAAREFAAGDRVAHGKWGEGVVVSVKGEGNDMELQIAFPAPVGIKRLLAGFAPITKL</sequence>
<proteinExistence type="predicted"/>
<organism evidence="1 2">
    <name type="scientific">Paenibacillus arenilitoris</name>
    <dbReference type="NCBI Taxonomy" id="2772299"/>
    <lineage>
        <taxon>Bacteria</taxon>
        <taxon>Bacillati</taxon>
        <taxon>Bacillota</taxon>
        <taxon>Bacilli</taxon>
        <taxon>Bacillales</taxon>
        <taxon>Paenibacillaceae</taxon>
        <taxon>Paenibacillus</taxon>
    </lineage>
</organism>
<name>A0A927H8Q2_9BACL</name>
<feature type="non-terminal residue" evidence="1">
    <location>
        <position position="1"/>
    </location>
</feature>
<comment type="caution">
    <text evidence="1">The sequence shown here is derived from an EMBL/GenBank/DDBJ whole genome shotgun (WGS) entry which is preliminary data.</text>
</comment>
<dbReference type="Proteomes" id="UP000632125">
    <property type="component" value="Unassembled WGS sequence"/>
</dbReference>
<dbReference type="RefSeq" id="WP_190868211.1">
    <property type="nucleotide sequence ID" value="NZ_JACXIY010000075.1"/>
</dbReference>
<dbReference type="Pfam" id="PF21196">
    <property type="entry name" value="PcrA_UvrD_tudor"/>
    <property type="match status" value="1"/>
</dbReference>
<dbReference type="EMBL" id="JACXIY010000075">
    <property type="protein sequence ID" value="MBD2872986.1"/>
    <property type="molecule type" value="Genomic_DNA"/>
</dbReference>
<gene>
    <name evidence="1" type="ORF">IDH41_30945</name>
</gene>
<dbReference type="AlphaFoldDB" id="A0A927H8Q2"/>